<organism evidence="1 2">
    <name type="scientific">Dokdonia ponticola</name>
    <dbReference type="NCBI Taxonomy" id="2041041"/>
    <lineage>
        <taxon>Bacteria</taxon>
        <taxon>Pseudomonadati</taxon>
        <taxon>Bacteroidota</taxon>
        <taxon>Flavobacteriia</taxon>
        <taxon>Flavobacteriales</taxon>
        <taxon>Flavobacteriaceae</taxon>
        <taxon>Dokdonia</taxon>
    </lineage>
</organism>
<proteinExistence type="predicted"/>
<keyword evidence="2" id="KW-1185">Reference proteome</keyword>
<dbReference type="RefSeq" id="WP_379977366.1">
    <property type="nucleotide sequence ID" value="NZ_JBHSFV010000002.1"/>
</dbReference>
<comment type="caution">
    <text evidence="1">The sequence shown here is derived from an EMBL/GenBank/DDBJ whole genome shotgun (WGS) entry which is preliminary data.</text>
</comment>
<protein>
    <submittedName>
        <fullName evidence="1">Uncharacterized protein</fullName>
    </submittedName>
</protein>
<dbReference type="EMBL" id="JBHSFV010000002">
    <property type="protein sequence ID" value="MFC4633173.1"/>
    <property type="molecule type" value="Genomic_DNA"/>
</dbReference>
<reference evidence="2" key="1">
    <citation type="journal article" date="2019" name="Int. J. Syst. Evol. Microbiol.">
        <title>The Global Catalogue of Microorganisms (GCM) 10K type strain sequencing project: providing services to taxonomists for standard genome sequencing and annotation.</title>
        <authorList>
            <consortium name="The Broad Institute Genomics Platform"/>
            <consortium name="The Broad Institute Genome Sequencing Center for Infectious Disease"/>
            <person name="Wu L."/>
            <person name="Ma J."/>
        </authorList>
    </citation>
    <scope>NUCLEOTIDE SEQUENCE [LARGE SCALE GENOMIC DNA]</scope>
    <source>
        <strain evidence="2">YJ-61-S</strain>
    </source>
</reference>
<accession>A0ABV9HSQ1</accession>
<gene>
    <name evidence="1" type="ORF">ACFO3O_04605</name>
</gene>
<evidence type="ECO:0000313" key="2">
    <source>
        <dbReference type="Proteomes" id="UP001596043"/>
    </source>
</evidence>
<dbReference type="Proteomes" id="UP001596043">
    <property type="component" value="Unassembled WGS sequence"/>
</dbReference>
<name>A0ABV9HSQ1_9FLAO</name>
<evidence type="ECO:0000313" key="1">
    <source>
        <dbReference type="EMBL" id="MFC4633173.1"/>
    </source>
</evidence>
<sequence length="135" mass="15093">MDKNFRLVLFFYNHHHFLCTFNLEIKTGIYLQQKIMGAYRYKVHSAIYSWDTPGSSTRPACNVTDEVQLILDNSKNRGVIPLNANLITDPAPGCAKSFAIIVSIVRPDGTNTTRFCSSSEGPTLNINDSGVECYL</sequence>